<organism evidence="6 7">
    <name type="scientific">Goodfellowiella coeruleoviolacea</name>
    <dbReference type="NCBI Taxonomy" id="334858"/>
    <lineage>
        <taxon>Bacteria</taxon>
        <taxon>Bacillati</taxon>
        <taxon>Actinomycetota</taxon>
        <taxon>Actinomycetes</taxon>
        <taxon>Pseudonocardiales</taxon>
        <taxon>Pseudonocardiaceae</taxon>
        <taxon>Goodfellowiella</taxon>
    </lineage>
</organism>
<accession>A0AAE3GB56</accession>
<dbReference type="PANTHER" id="PTHR23303">
    <property type="entry name" value="CARBOXYPEPTIDASE REGULATORY REGION-CONTAINING"/>
    <property type="match status" value="1"/>
</dbReference>
<feature type="chain" id="PRO_5042046020" evidence="4">
    <location>
        <begin position="30"/>
        <end position="479"/>
    </location>
</feature>
<dbReference type="AlphaFoldDB" id="A0AAE3GB56"/>
<evidence type="ECO:0000256" key="1">
    <source>
        <dbReference type="ARBA" id="ARBA00004613"/>
    </source>
</evidence>
<evidence type="ECO:0000256" key="2">
    <source>
        <dbReference type="ARBA" id="ARBA00022525"/>
    </source>
</evidence>
<evidence type="ECO:0000259" key="5">
    <source>
        <dbReference type="Pfam" id="PF17210"/>
    </source>
</evidence>
<dbReference type="GO" id="GO:0004180">
    <property type="term" value="F:carboxypeptidase activity"/>
    <property type="evidence" value="ECO:0007669"/>
    <property type="project" value="UniProtKB-KW"/>
</dbReference>
<evidence type="ECO:0000256" key="4">
    <source>
        <dbReference type="SAM" id="SignalP"/>
    </source>
</evidence>
<keyword evidence="7" id="KW-1185">Reference proteome</keyword>
<protein>
    <submittedName>
        <fullName evidence="6">Carboxypeptidase regulatory-like domain-containing protein</fullName>
    </submittedName>
</protein>
<dbReference type="GO" id="GO:0005576">
    <property type="term" value="C:extracellular region"/>
    <property type="evidence" value="ECO:0007669"/>
    <property type="project" value="UniProtKB-SubCell"/>
</dbReference>
<keyword evidence="3 4" id="KW-0732">Signal</keyword>
<dbReference type="EMBL" id="JAMTCK010000001">
    <property type="protein sequence ID" value="MCP2163829.1"/>
    <property type="molecule type" value="Genomic_DNA"/>
</dbReference>
<gene>
    <name evidence="6" type="ORF">LX83_000669</name>
</gene>
<dbReference type="InterPro" id="IPR033764">
    <property type="entry name" value="Sdr_B"/>
</dbReference>
<evidence type="ECO:0000256" key="3">
    <source>
        <dbReference type="ARBA" id="ARBA00022729"/>
    </source>
</evidence>
<name>A0AAE3GB56_9PSEU</name>
<keyword evidence="2" id="KW-0964">Secreted</keyword>
<comment type="subcellular location">
    <subcellularLocation>
        <location evidence="1">Secreted</location>
    </subcellularLocation>
</comment>
<dbReference type="InterPro" id="IPR051417">
    <property type="entry name" value="SDr/BOS_complex"/>
</dbReference>
<dbReference type="Gene3D" id="2.60.40.10">
    <property type="entry name" value="Immunoglobulins"/>
    <property type="match status" value="2"/>
</dbReference>
<dbReference type="InterPro" id="IPR013783">
    <property type="entry name" value="Ig-like_fold"/>
</dbReference>
<dbReference type="GO" id="GO:0005975">
    <property type="term" value="P:carbohydrate metabolic process"/>
    <property type="evidence" value="ECO:0007669"/>
    <property type="project" value="UniProtKB-ARBA"/>
</dbReference>
<keyword evidence="6" id="KW-0121">Carboxypeptidase</keyword>
<feature type="domain" description="SD-repeat containing protein B" evidence="5">
    <location>
        <begin position="383"/>
        <end position="442"/>
    </location>
</feature>
<feature type="domain" description="SD-repeat containing protein B" evidence="5">
    <location>
        <begin position="164"/>
        <end position="235"/>
    </location>
</feature>
<reference evidence="6" key="1">
    <citation type="submission" date="2022-06" db="EMBL/GenBank/DDBJ databases">
        <title>Genomic Encyclopedia of Archaeal and Bacterial Type Strains, Phase II (KMG-II): from individual species to whole genera.</title>
        <authorList>
            <person name="Goeker M."/>
        </authorList>
    </citation>
    <scope>NUCLEOTIDE SEQUENCE</scope>
    <source>
        <strain evidence="6">DSM 43935</strain>
    </source>
</reference>
<sequence length="479" mass="49782">MGVVVSRFHIGRRVASLALGLALVGPVMAGVAVAEPGMVSPVGPSSAAQAQLQVTSAFDKTSYHTGEFARVTVTITNVGDAAVDGVRGISSLLEPTRLTLLAPFWGELDTGVTIPAGGRHIQVLTGRVGNPNATEVTVKGYISTGSGALVITTASAAVVPTVGDVGGVVFRDVNGNEAVDPGEEAAGAEVNLGSTLYGDDTHTTTTDATGRFSLTGVATVPYRTTFHVPGWTTRSRIIEVDQGDANRDLRIPAVRPFTETMTAAIAFTKDSYQPGETAELKITLTNKGSVPLHGVIANCNHIGNLHDLGLDMSGWGDLSPIAAGVRVPANSGAVFTVSEKVPEHAIDYGLVRIACDFGFDDPEANVVAASRAKVPGRTGSIESHAFQDTNGSGDRDADEAAIAGVTIGLLDRDTRRVVAMATADGTGLVRFTDVPAGQYGFHVFGSWRKADDDQSAVVKANGCLYGNCTWDVRVVPSDR</sequence>
<proteinExistence type="predicted"/>
<dbReference type="SUPFAM" id="SSF117074">
    <property type="entry name" value="Hypothetical protein PA1324"/>
    <property type="match status" value="2"/>
</dbReference>
<feature type="signal peptide" evidence="4">
    <location>
        <begin position="1"/>
        <end position="29"/>
    </location>
</feature>
<keyword evidence="6" id="KW-0378">Hydrolase</keyword>
<evidence type="ECO:0000313" key="7">
    <source>
        <dbReference type="Proteomes" id="UP001206128"/>
    </source>
</evidence>
<dbReference type="Proteomes" id="UP001206128">
    <property type="component" value="Unassembled WGS sequence"/>
</dbReference>
<evidence type="ECO:0000313" key="6">
    <source>
        <dbReference type="EMBL" id="MCP2163829.1"/>
    </source>
</evidence>
<keyword evidence="6" id="KW-0645">Protease</keyword>
<comment type="caution">
    <text evidence="6">The sequence shown here is derived from an EMBL/GenBank/DDBJ whole genome shotgun (WGS) entry which is preliminary data.</text>
</comment>
<dbReference type="Pfam" id="PF17210">
    <property type="entry name" value="SdrD_B"/>
    <property type="match status" value="2"/>
</dbReference>